<evidence type="ECO:0008006" key="3">
    <source>
        <dbReference type="Google" id="ProtNLM"/>
    </source>
</evidence>
<evidence type="ECO:0000313" key="1">
    <source>
        <dbReference type="EMBL" id="BCI63008.1"/>
    </source>
</evidence>
<accession>A0A7G1HXQ3</accession>
<dbReference type="PROSITE" id="PS51257">
    <property type="entry name" value="PROKAR_LIPOPROTEIN"/>
    <property type="match status" value="1"/>
</dbReference>
<dbReference type="KEGG" id="copr:Cop2CBH44_13610"/>
<dbReference type="RefSeq" id="WP_200755776.1">
    <property type="nucleotide sequence ID" value="NZ_AP023322.1"/>
</dbReference>
<reference evidence="2" key="1">
    <citation type="submission" date="2020-07" db="EMBL/GenBank/DDBJ databases">
        <title>Complete genome sequencing of Coprobacter sp. strain 2CBH44.</title>
        <authorList>
            <person name="Sakamoto M."/>
            <person name="Murakami T."/>
            <person name="Mori H."/>
        </authorList>
    </citation>
    <scope>NUCLEOTIDE SEQUENCE [LARGE SCALE GENOMIC DNA]</scope>
    <source>
        <strain evidence="2">2CBH44</strain>
    </source>
</reference>
<keyword evidence="2" id="KW-1185">Reference proteome</keyword>
<dbReference type="AlphaFoldDB" id="A0A7G1HXQ3"/>
<name>A0A7G1HXQ3_9BACT</name>
<organism evidence="1 2">
    <name type="scientific">Coprobacter secundus subsp. similis</name>
    <dbReference type="NCBI Taxonomy" id="2751153"/>
    <lineage>
        <taxon>Bacteria</taxon>
        <taxon>Pseudomonadati</taxon>
        <taxon>Bacteroidota</taxon>
        <taxon>Bacteroidia</taxon>
        <taxon>Bacteroidales</taxon>
        <taxon>Barnesiellaceae</taxon>
        <taxon>Coprobacter</taxon>
    </lineage>
</organism>
<evidence type="ECO:0000313" key="2">
    <source>
        <dbReference type="Proteomes" id="UP000594042"/>
    </source>
</evidence>
<protein>
    <recommendedName>
        <fullName evidence="3">BIG2 domain-containing protein</fullName>
    </recommendedName>
</protein>
<sequence>MKYISVTYKIGILVSLLFWVGCKEDNKTYAPIQLNFSRVDVKVGVTALLQVSGSENFTTELSNDRIVALSVSNGVVHITGIKVGSTTLTVTGEGGDQQTCTITVVENAQLETDFIKDETSRIEGWRDVTIKIDAQEGGVFSIQKDVNALGVSALGSVTYDYSWVDDEDSFFRASALGTFTSSGILDDGLVVYKESDQDIQYLISEKVEIKQIKNGKVWLVFQFPGRRDVRIVTDTF</sequence>
<dbReference type="Proteomes" id="UP000594042">
    <property type="component" value="Chromosome"/>
</dbReference>
<dbReference type="EMBL" id="AP023322">
    <property type="protein sequence ID" value="BCI63008.1"/>
    <property type="molecule type" value="Genomic_DNA"/>
</dbReference>
<dbReference type="Gene3D" id="2.60.40.1080">
    <property type="match status" value="1"/>
</dbReference>
<gene>
    <name evidence="1" type="ORF">Cop2CBH44_13610</name>
</gene>
<proteinExistence type="predicted"/>